<dbReference type="SUPFAM" id="SSF103473">
    <property type="entry name" value="MFS general substrate transporter"/>
    <property type="match status" value="1"/>
</dbReference>
<dbReference type="EMBL" id="JXAK01000103">
    <property type="protein sequence ID" value="KIL36806.1"/>
    <property type="molecule type" value="Genomic_DNA"/>
</dbReference>
<name>A0ABR5A6X9_9BACL</name>
<dbReference type="RefSeq" id="WP_041052503.1">
    <property type="nucleotide sequence ID" value="NZ_JXAK01000103.1"/>
</dbReference>
<comment type="caution">
    <text evidence="2">The sequence shown here is derived from an EMBL/GenBank/DDBJ whole genome shotgun (WGS) entry which is preliminary data.</text>
</comment>
<evidence type="ECO:0000256" key="1">
    <source>
        <dbReference type="SAM" id="Phobius"/>
    </source>
</evidence>
<keyword evidence="1" id="KW-1133">Transmembrane helix</keyword>
<feature type="transmembrane region" description="Helical" evidence="1">
    <location>
        <begin position="6"/>
        <end position="26"/>
    </location>
</feature>
<organism evidence="2 3">
    <name type="scientific">Gordoniibacillus kamchatkensis</name>
    <dbReference type="NCBI Taxonomy" id="1590651"/>
    <lineage>
        <taxon>Bacteria</taxon>
        <taxon>Bacillati</taxon>
        <taxon>Bacillota</taxon>
        <taxon>Bacilli</taxon>
        <taxon>Bacillales</taxon>
        <taxon>Paenibacillaceae</taxon>
        <taxon>Gordoniibacillus</taxon>
    </lineage>
</organism>
<dbReference type="InterPro" id="IPR036259">
    <property type="entry name" value="MFS_trans_sf"/>
</dbReference>
<feature type="transmembrane region" description="Helical" evidence="1">
    <location>
        <begin position="80"/>
        <end position="101"/>
    </location>
</feature>
<accession>A0ABR5A6X9</accession>
<keyword evidence="1" id="KW-0812">Transmembrane</keyword>
<protein>
    <submittedName>
        <fullName evidence="2">Uncharacterized protein</fullName>
    </submittedName>
</protein>
<feature type="transmembrane region" description="Helical" evidence="1">
    <location>
        <begin position="159"/>
        <end position="180"/>
    </location>
</feature>
<feature type="transmembrane region" description="Helical" evidence="1">
    <location>
        <begin position="121"/>
        <end position="138"/>
    </location>
</feature>
<feature type="transmembrane region" description="Helical" evidence="1">
    <location>
        <begin position="192"/>
        <end position="210"/>
    </location>
</feature>
<proteinExistence type="predicted"/>
<sequence length="227" mass="26338">MLNQLATVLFSFIEFFCGLICVLTIFRLPIRFRLIRISFMVLVLSIISSYTFAYIPDFALIINFACLTIILTIFYQLPFFYSLLVTFVFYLLGVIFEYGFFSLMGNVLHISLDIESLGVNLTYVITGVIQLIIAWLLERKKLGFMFISRYFSMRHAVKGYNFALSAVLIVGIMSVQAASLVVVNKSFNVTNFYLLMLITILFLLGIFIAYRQNKRQLKEKHERLEKR</sequence>
<dbReference type="Proteomes" id="UP000031967">
    <property type="component" value="Unassembled WGS sequence"/>
</dbReference>
<feature type="transmembrane region" description="Helical" evidence="1">
    <location>
        <begin position="33"/>
        <end position="52"/>
    </location>
</feature>
<evidence type="ECO:0000313" key="2">
    <source>
        <dbReference type="EMBL" id="KIL36806.1"/>
    </source>
</evidence>
<gene>
    <name evidence="2" type="ORF">SD70_31260</name>
</gene>
<reference evidence="2 3" key="1">
    <citation type="submission" date="2014-12" db="EMBL/GenBank/DDBJ databases">
        <title>Draft genome sequence of Paenibacillus kamchatkensis strain B-2647.</title>
        <authorList>
            <person name="Karlyshev A.V."/>
            <person name="Kudryashova E.B."/>
        </authorList>
    </citation>
    <scope>NUCLEOTIDE SEQUENCE [LARGE SCALE GENOMIC DNA]</scope>
    <source>
        <strain evidence="2 3">VKM B-2647</strain>
    </source>
</reference>
<keyword evidence="1" id="KW-0472">Membrane</keyword>
<feature type="transmembrane region" description="Helical" evidence="1">
    <location>
        <begin position="58"/>
        <end position="75"/>
    </location>
</feature>
<evidence type="ECO:0000313" key="3">
    <source>
        <dbReference type="Proteomes" id="UP000031967"/>
    </source>
</evidence>
<keyword evidence="3" id="KW-1185">Reference proteome</keyword>